<dbReference type="EMBL" id="DUFG01000017">
    <property type="protein sequence ID" value="HIH08379.1"/>
    <property type="molecule type" value="Genomic_DNA"/>
</dbReference>
<keyword evidence="3 9" id="KW-0808">Transferase</keyword>
<dbReference type="NCBIfam" id="TIGR00329">
    <property type="entry name" value="gcp_kae1"/>
    <property type="match status" value="1"/>
</dbReference>
<keyword evidence="2 9" id="KW-0963">Cytoplasm</keyword>
<keyword evidence="5 9" id="KW-0479">Metal-binding</keyword>
<evidence type="ECO:0000256" key="4">
    <source>
        <dbReference type="ARBA" id="ARBA00022694"/>
    </source>
</evidence>
<feature type="binding site" evidence="9">
    <location>
        <begin position="129"/>
        <end position="133"/>
    </location>
    <ligand>
        <name>substrate</name>
    </ligand>
</feature>
<dbReference type="GO" id="GO:0000408">
    <property type="term" value="C:EKC/KEOPS complex"/>
    <property type="evidence" value="ECO:0007669"/>
    <property type="project" value="InterPro"/>
</dbReference>
<dbReference type="NCBIfam" id="TIGR03722">
    <property type="entry name" value="arch_KAE1"/>
    <property type="match status" value="1"/>
</dbReference>
<dbReference type="GO" id="GO:0061711">
    <property type="term" value="F:tRNA N(6)-L-threonylcarbamoyladenine synthase activity"/>
    <property type="evidence" value="ECO:0007669"/>
    <property type="project" value="UniProtKB-EC"/>
</dbReference>
<dbReference type="HAMAP" id="MF_01446">
    <property type="entry name" value="Kae1"/>
    <property type="match status" value="1"/>
</dbReference>
<comment type="catalytic activity">
    <reaction evidence="8 9">
        <text>L-threonylcarbamoyladenylate + adenosine(37) in tRNA = N(6)-L-threonylcarbamoyladenosine(37) in tRNA + AMP + H(+)</text>
        <dbReference type="Rhea" id="RHEA:37059"/>
        <dbReference type="Rhea" id="RHEA-COMP:10162"/>
        <dbReference type="Rhea" id="RHEA-COMP:10163"/>
        <dbReference type="ChEBI" id="CHEBI:15378"/>
        <dbReference type="ChEBI" id="CHEBI:73682"/>
        <dbReference type="ChEBI" id="CHEBI:74411"/>
        <dbReference type="ChEBI" id="CHEBI:74418"/>
        <dbReference type="ChEBI" id="CHEBI:456215"/>
        <dbReference type="EC" id="2.3.1.234"/>
    </reaction>
</comment>
<sequence>MICLGIESTAHTFGVGVVDEKCRVLANEKDSHSTEAGGLIPRELTDHHVMAAPKVIEKALQSASVKMKDIEVVAFSIGPGIGPALKVGAVAARTLSLKYGKPLLGVNHPIAHIEIGKTVTGCNDPLVVYASGGNTQIIGFDSGKYRVYGETLDTGVGNLLDSFGRELGLGFPAGPKIDAMYFKANKFIELPYSVKGMDLHFSGLLTAAKQNIGKCSEKNLAYSLMHTAFAMVTEVTERALAHTGKKEVLLTGGVACSKALQEMMEKMCYARKAKLFVTPPALAVDNGAMIAWLGLIQFKAGDRMKLEETVVKQKFRADQVVATWI</sequence>
<organism evidence="11 12">
    <name type="scientific">Candidatus Iainarchaeum sp</name>
    <dbReference type="NCBI Taxonomy" id="3101447"/>
    <lineage>
        <taxon>Archaea</taxon>
        <taxon>Candidatus Iainarchaeota</taxon>
        <taxon>Candidatus Iainarchaeia</taxon>
        <taxon>Candidatus Iainarchaeales</taxon>
        <taxon>Candidatus Iainarchaeaceae</taxon>
        <taxon>Candidatus Iainarchaeum</taxon>
    </lineage>
</organism>
<dbReference type="EC" id="2.3.1.234" evidence="9"/>
<dbReference type="InterPro" id="IPR000905">
    <property type="entry name" value="Gcp-like_dom"/>
</dbReference>
<name>A0A7J4IVJ6_9ARCH</name>
<evidence type="ECO:0000313" key="11">
    <source>
        <dbReference type="EMBL" id="HIH08379.1"/>
    </source>
</evidence>
<dbReference type="GO" id="GO:0002949">
    <property type="term" value="P:tRNA threonylcarbamoyladenosine modification"/>
    <property type="evidence" value="ECO:0007669"/>
    <property type="project" value="UniProtKB-UniRule"/>
</dbReference>
<dbReference type="PANTHER" id="PTHR11735:SF14">
    <property type="entry name" value="TRNA N6-ADENOSINE THREONYLCARBAMOYLTRANSFERASE"/>
    <property type="match status" value="1"/>
</dbReference>
<feature type="binding site" evidence="9">
    <location>
        <position position="285"/>
    </location>
    <ligand>
        <name>Fe cation</name>
        <dbReference type="ChEBI" id="CHEBI:24875"/>
    </ligand>
</feature>
<comment type="similarity">
    <text evidence="9">Belongs to the KAE1 / TsaD family.</text>
</comment>
<evidence type="ECO:0000256" key="5">
    <source>
        <dbReference type="ARBA" id="ARBA00022723"/>
    </source>
</evidence>
<keyword evidence="6 9" id="KW-0408">Iron</keyword>
<dbReference type="Proteomes" id="UP000577419">
    <property type="component" value="Unassembled WGS sequence"/>
</dbReference>
<comment type="caution">
    <text evidence="11">The sequence shown here is derived from an EMBL/GenBank/DDBJ whole genome shotgun (WGS) entry which is preliminary data.</text>
</comment>
<evidence type="ECO:0000256" key="1">
    <source>
        <dbReference type="ARBA" id="ARBA00004496"/>
    </source>
</evidence>
<keyword evidence="4 9" id="KW-0819">tRNA processing</keyword>
<feature type="binding site" evidence="9">
    <location>
        <position position="257"/>
    </location>
    <ligand>
        <name>substrate</name>
    </ligand>
</feature>
<dbReference type="PRINTS" id="PR00789">
    <property type="entry name" value="OSIALOPTASE"/>
</dbReference>
<dbReference type="SUPFAM" id="SSF53067">
    <property type="entry name" value="Actin-like ATPase domain"/>
    <property type="match status" value="1"/>
</dbReference>
<dbReference type="AlphaFoldDB" id="A0A7J4IVJ6"/>
<dbReference type="PANTHER" id="PTHR11735">
    <property type="entry name" value="TRNA N6-ADENOSINE THREONYLCARBAMOYLTRANSFERASE"/>
    <property type="match status" value="1"/>
</dbReference>
<protein>
    <recommendedName>
        <fullName evidence="9">tRNA N6-adenosine threonylcarbamoyltransferase</fullName>
        <ecNumber evidence="9">2.3.1.234</ecNumber>
    </recommendedName>
    <alternativeName>
        <fullName evidence="9">N6-L-threonylcarbamoyladenine synthase</fullName>
        <shortName evidence="9">t(6)A synthase</shortName>
    </alternativeName>
    <alternativeName>
        <fullName evidence="9">t(6)A37 threonylcarbamoyladenosine biosynthesis protein Kae1</fullName>
    </alternativeName>
    <alternativeName>
        <fullName evidence="9">tRNA threonylcarbamoyladenosine biosynthesis protein Kae1</fullName>
    </alternativeName>
</protein>
<dbReference type="GO" id="GO:0005506">
    <property type="term" value="F:iron ion binding"/>
    <property type="evidence" value="ECO:0007669"/>
    <property type="project" value="UniProtKB-UniRule"/>
</dbReference>
<evidence type="ECO:0000256" key="9">
    <source>
        <dbReference type="HAMAP-Rule" id="MF_01446"/>
    </source>
</evidence>
<dbReference type="InterPro" id="IPR017860">
    <property type="entry name" value="Peptidase_M22_CS"/>
</dbReference>
<comment type="subcellular location">
    <subcellularLocation>
        <location evidence="1 9">Cytoplasm</location>
    </subcellularLocation>
</comment>
<dbReference type="Gene3D" id="3.30.420.40">
    <property type="match status" value="2"/>
</dbReference>
<comment type="cofactor">
    <cofactor evidence="9">
        <name>Fe(2+)</name>
        <dbReference type="ChEBI" id="CHEBI:29033"/>
    </cofactor>
    <text evidence="9">Binds 1 Fe(2+) ion per subunit.</text>
</comment>
<proteinExistence type="inferred from homology"/>
<feature type="binding site" evidence="9">
    <location>
        <position position="112"/>
    </location>
    <ligand>
        <name>Fe cation</name>
        <dbReference type="ChEBI" id="CHEBI:24875"/>
    </ligand>
</feature>
<dbReference type="NCBIfam" id="NF007174">
    <property type="entry name" value="PRK09605.1"/>
    <property type="match status" value="1"/>
</dbReference>
<feature type="binding site" evidence="9">
    <location>
        <position position="174"/>
    </location>
    <ligand>
        <name>substrate</name>
    </ligand>
</feature>
<dbReference type="InterPro" id="IPR034680">
    <property type="entry name" value="Kae1_archaea_euk"/>
</dbReference>
<evidence type="ECO:0000313" key="12">
    <source>
        <dbReference type="Proteomes" id="UP000577419"/>
    </source>
</evidence>
<evidence type="ECO:0000256" key="7">
    <source>
        <dbReference type="ARBA" id="ARBA00023315"/>
    </source>
</evidence>
<evidence type="ECO:0000256" key="3">
    <source>
        <dbReference type="ARBA" id="ARBA00022679"/>
    </source>
</evidence>
<dbReference type="FunFam" id="3.30.420.40:FF:000038">
    <property type="entry name" value="Probable tRNA N6-adenosine threonylcarbamoyltransferase"/>
    <property type="match status" value="1"/>
</dbReference>
<feature type="binding site" evidence="9">
    <location>
        <position position="129"/>
    </location>
    <ligand>
        <name>Fe cation</name>
        <dbReference type="ChEBI" id="CHEBI:24875"/>
    </ligand>
</feature>
<gene>
    <name evidence="9 11" type="primary">kae1</name>
    <name evidence="11" type="ORF">HA237_03345</name>
</gene>
<feature type="binding site" evidence="9">
    <location>
        <position position="161"/>
    </location>
    <ligand>
        <name>substrate</name>
    </ligand>
</feature>
<evidence type="ECO:0000256" key="8">
    <source>
        <dbReference type="ARBA" id="ARBA00048117"/>
    </source>
</evidence>
<accession>A0A7J4IVJ6</accession>
<feature type="domain" description="Gcp-like" evidence="10">
    <location>
        <begin position="25"/>
        <end position="292"/>
    </location>
</feature>
<evidence type="ECO:0000259" key="10">
    <source>
        <dbReference type="Pfam" id="PF00814"/>
    </source>
</evidence>
<reference evidence="12" key="1">
    <citation type="journal article" date="2020" name="bioRxiv">
        <title>A rank-normalized archaeal taxonomy based on genome phylogeny resolves widespread incomplete and uneven classifications.</title>
        <authorList>
            <person name="Rinke C."/>
            <person name="Chuvochina M."/>
            <person name="Mussig A.J."/>
            <person name="Chaumeil P.-A."/>
            <person name="Waite D.W."/>
            <person name="Whitman W.B."/>
            <person name="Parks D.H."/>
            <person name="Hugenholtz P."/>
        </authorList>
    </citation>
    <scope>NUCLEOTIDE SEQUENCE [LARGE SCALE GENOMIC DNA]</scope>
</reference>
<dbReference type="GO" id="GO:0005737">
    <property type="term" value="C:cytoplasm"/>
    <property type="evidence" value="ECO:0007669"/>
    <property type="project" value="UniProtKB-SubCell"/>
</dbReference>
<evidence type="ECO:0000256" key="6">
    <source>
        <dbReference type="ARBA" id="ARBA00023004"/>
    </source>
</evidence>
<keyword evidence="7 9" id="KW-0012">Acyltransferase</keyword>
<dbReference type="Pfam" id="PF00814">
    <property type="entry name" value="TsaD"/>
    <property type="match status" value="1"/>
</dbReference>
<comment type="function">
    <text evidence="9">Required for the formation of a threonylcarbamoyl group on adenosine at position 37 (t(6)A37) in tRNAs that read codons beginning with adenine. Is probably involved in the transfer of the threonylcarbamoyl moiety of threonylcarbamoyl-AMP (TC-AMP) to the N6 group of A37.</text>
</comment>
<dbReference type="PROSITE" id="PS01016">
    <property type="entry name" value="GLYCOPROTEASE"/>
    <property type="match status" value="1"/>
</dbReference>
<feature type="binding site" evidence="9">
    <location>
        <position position="108"/>
    </location>
    <ligand>
        <name>Fe cation</name>
        <dbReference type="ChEBI" id="CHEBI:24875"/>
    </ligand>
</feature>
<dbReference type="InterPro" id="IPR043129">
    <property type="entry name" value="ATPase_NBD"/>
</dbReference>
<feature type="binding site" evidence="9">
    <location>
        <position position="178"/>
    </location>
    <ligand>
        <name>substrate</name>
    </ligand>
</feature>
<dbReference type="InterPro" id="IPR017861">
    <property type="entry name" value="KAE1/TsaD"/>
</dbReference>
<evidence type="ECO:0000256" key="2">
    <source>
        <dbReference type="ARBA" id="ARBA00022490"/>
    </source>
</evidence>